<evidence type="ECO:0000313" key="9">
    <source>
        <dbReference type="Proteomes" id="UP000799537"/>
    </source>
</evidence>
<evidence type="ECO:0000313" key="8">
    <source>
        <dbReference type="EMBL" id="KAF2165735.1"/>
    </source>
</evidence>
<evidence type="ECO:0000256" key="5">
    <source>
        <dbReference type="SAM" id="MobiDB-lite"/>
    </source>
</evidence>
<dbReference type="GO" id="GO:0016616">
    <property type="term" value="F:oxidoreductase activity, acting on the CH-OH group of donors, NAD or NADP as acceptor"/>
    <property type="evidence" value="ECO:0007669"/>
    <property type="project" value="InterPro"/>
</dbReference>
<dbReference type="InterPro" id="IPR029753">
    <property type="entry name" value="D-isomer_DH_CS"/>
</dbReference>
<dbReference type="SUPFAM" id="SSF51735">
    <property type="entry name" value="NAD(P)-binding Rossmann-fold domains"/>
    <property type="match status" value="1"/>
</dbReference>
<evidence type="ECO:0000259" key="7">
    <source>
        <dbReference type="Pfam" id="PF02826"/>
    </source>
</evidence>
<keyword evidence="2 4" id="KW-0560">Oxidoreductase</keyword>
<dbReference type="OrthoDB" id="298012at2759"/>
<feature type="domain" description="D-isomer specific 2-hydroxyacid dehydrogenase catalytic" evidence="6">
    <location>
        <begin position="33"/>
        <end position="330"/>
    </location>
</feature>
<evidence type="ECO:0000256" key="3">
    <source>
        <dbReference type="ARBA" id="ARBA00023027"/>
    </source>
</evidence>
<name>A0A6A6CF33_ZASCE</name>
<dbReference type="GeneID" id="54566319"/>
<evidence type="ECO:0000256" key="2">
    <source>
        <dbReference type="ARBA" id="ARBA00023002"/>
    </source>
</evidence>
<keyword evidence="9" id="KW-1185">Reference proteome</keyword>
<dbReference type="AlphaFoldDB" id="A0A6A6CF33"/>
<dbReference type="PROSITE" id="PS00671">
    <property type="entry name" value="D_2_HYDROXYACID_DH_3"/>
    <property type="match status" value="1"/>
</dbReference>
<dbReference type="InterPro" id="IPR006139">
    <property type="entry name" value="D-isomer_2_OHA_DH_cat_dom"/>
</dbReference>
<dbReference type="RefSeq" id="XP_033666624.1">
    <property type="nucleotide sequence ID" value="XM_033813047.1"/>
</dbReference>
<comment type="similarity">
    <text evidence="1 4">Belongs to the D-isomer specific 2-hydroxyacid dehydrogenase family.</text>
</comment>
<dbReference type="PANTHER" id="PTHR43761:SF1">
    <property type="entry name" value="D-ISOMER SPECIFIC 2-HYDROXYACID DEHYDROGENASE CATALYTIC DOMAIN-CONTAINING PROTEIN-RELATED"/>
    <property type="match status" value="1"/>
</dbReference>
<dbReference type="Pfam" id="PF00389">
    <property type="entry name" value="2-Hacid_dh"/>
    <property type="match status" value="1"/>
</dbReference>
<dbReference type="EMBL" id="ML993599">
    <property type="protein sequence ID" value="KAF2165735.1"/>
    <property type="molecule type" value="Genomic_DNA"/>
</dbReference>
<dbReference type="InterPro" id="IPR006140">
    <property type="entry name" value="D-isomer_DH_NAD-bd"/>
</dbReference>
<dbReference type="SUPFAM" id="SSF52283">
    <property type="entry name" value="Formate/glycerate dehydrogenase catalytic domain-like"/>
    <property type="match status" value="1"/>
</dbReference>
<feature type="domain" description="D-isomer specific 2-hydroxyacid dehydrogenase NAD-binding" evidence="7">
    <location>
        <begin position="127"/>
        <end position="306"/>
    </location>
</feature>
<proteinExistence type="inferred from homology"/>
<evidence type="ECO:0000256" key="4">
    <source>
        <dbReference type="RuleBase" id="RU003719"/>
    </source>
</evidence>
<gene>
    <name evidence="8" type="ORF">M409DRAFT_55615</name>
</gene>
<dbReference type="Gene3D" id="3.40.50.720">
    <property type="entry name" value="NAD(P)-binding Rossmann-like Domain"/>
    <property type="match status" value="2"/>
</dbReference>
<protein>
    <recommendedName>
        <fullName evidence="10">D-3-phosphoglycerate dehydrogenase</fullName>
    </recommendedName>
</protein>
<evidence type="ECO:0000256" key="1">
    <source>
        <dbReference type="ARBA" id="ARBA00005854"/>
    </source>
</evidence>
<organism evidence="8 9">
    <name type="scientific">Zasmidium cellare ATCC 36951</name>
    <dbReference type="NCBI Taxonomy" id="1080233"/>
    <lineage>
        <taxon>Eukaryota</taxon>
        <taxon>Fungi</taxon>
        <taxon>Dikarya</taxon>
        <taxon>Ascomycota</taxon>
        <taxon>Pezizomycotina</taxon>
        <taxon>Dothideomycetes</taxon>
        <taxon>Dothideomycetidae</taxon>
        <taxon>Mycosphaerellales</taxon>
        <taxon>Mycosphaerellaceae</taxon>
        <taxon>Zasmidium</taxon>
    </lineage>
</organism>
<sequence length="330" mass="36280">MAPSRIDITEAPSGEAEEHEAIDAQRPSMYLLEDFPQAAVEYCQNVFNTILANDPKVHSWREHADAVLVREKIISAHDIEHCQRLRAIGKQGTGIDIIDQIACARHNVAILNTPGVNAQAVAELVLTLTMAVARQIRKISVRQTAGKEVRKQHCEGISIKGKSIGIVGMGAIGTTVARMFQGAFGCHVYALDPYASDKAWGDIIHTRTRELEEMLDKVDILTLHVPLTPATKGMINMRHMKMMKSSAILINVTRGGIVDEGDLLEALNLGMLHGAGLDCHVVEPPTKEQYELLWETERVVSTPHIGAATVDTRLETAMAAIRNVEKFFRG</sequence>
<dbReference type="InterPro" id="IPR050418">
    <property type="entry name" value="D-iso_2-hydroxyacid_DH_PdxB"/>
</dbReference>
<accession>A0A6A6CF33</accession>
<dbReference type="Pfam" id="PF02826">
    <property type="entry name" value="2-Hacid_dh_C"/>
    <property type="match status" value="1"/>
</dbReference>
<dbReference type="GO" id="GO:0051287">
    <property type="term" value="F:NAD binding"/>
    <property type="evidence" value="ECO:0007669"/>
    <property type="project" value="InterPro"/>
</dbReference>
<feature type="region of interest" description="Disordered" evidence="5">
    <location>
        <begin position="1"/>
        <end position="22"/>
    </location>
</feature>
<dbReference type="FunFam" id="3.40.50.720:FF:000203">
    <property type="entry name" value="D-3-phosphoglycerate dehydrogenase (SerA)"/>
    <property type="match status" value="1"/>
</dbReference>
<evidence type="ECO:0000259" key="6">
    <source>
        <dbReference type="Pfam" id="PF00389"/>
    </source>
</evidence>
<evidence type="ECO:0008006" key="10">
    <source>
        <dbReference type="Google" id="ProtNLM"/>
    </source>
</evidence>
<reference evidence="8" key="1">
    <citation type="journal article" date="2020" name="Stud. Mycol.">
        <title>101 Dothideomycetes genomes: a test case for predicting lifestyles and emergence of pathogens.</title>
        <authorList>
            <person name="Haridas S."/>
            <person name="Albert R."/>
            <person name="Binder M."/>
            <person name="Bloem J."/>
            <person name="Labutti K."/>
            <person name="Salamov A."/>
            <person name="Andreopoulos B."/>
            <person name="Baker S."/>
            <person name="Barry K."/>
            <person name="Bills G."/>
            <person name="Bluhm B."/>
            <person name="Cannon C."/>
            <person name="Castanera R."/>
            <person name="Culley D."/>
            <person name="Daum C."/>
            <person name="Ezra D."/>
            <person name="Gonzalez J."/>
            <person name="Henrissat B."/>
            <person name="Kuo A."/>
            <person name="Liang C."/>
            <person name="Lipzen A."/>
            <person name="Lutzoni F."/>
            <person name="Magnuson J."/>
            <person name="Mondo S."/>
            <person name="Nolan M."/>
            <person name="Ohm R."/>
            <person name="Pangilinan J."/>
            <person name="Park H.-J."/>
            <person name="Ramirez L."/>
            <person name="Alfaro M."/>
            <person name="Sun H."/>
            <person name="Tritt A."/>
            <person name="Yoshinaga Y."/>
            <person name="Zwiers L.-H."/>
            <person name="Turgeon B."/>
            <person name="Goodwin S."/>
            <person name="Spatafora J."/>
            <person name="Crous P."/>
            <person name="Grigoriev I."/>
        </authorList>
    </citation>
    <scope>NUCLEOTIDE SEQUENCE</scope>
    <source>
        <strain evidence="8">ATCC 36951</strain>
    </source>
</reference>
<dbReference type="InterPro" id="IPR036291">
    <property type="entry name" value="NAD(P)-bd_dom_sf"/>
</dbReference>
<dbReference type="Proteomes" id="UP000799537">
    <property type="component" value="Unassembled WGS sequence"/>
</dbReference>
<dbReference type="PANTHER" id="PTHR43761">
    <property type="entry name" value="D-ISOMER SPECIFIC 2-HYDROXYACID DEHYDROGENASE FAMILY PROTEIN (AFU_ORTHOLOGUE AFUA_1G13630)"/>
    <property type="match status" value="1"/>
</dbReference>
<keyword evidence="3" id="KW-0520">NAD</keyword>